<keyword evidence="2" id="KW-1185">Reference proteome</keyword>
<dbReference type="Proteomes" id="UP000051952">
    <property type="component" value="Unassembled WGS sequence"/>
</dbReference>
<accession>A0A0S4JU43</accession>
<sequence>MEGAAATVQEFRLKRAEVLEMIFKNEVTIQNMEEVLRRAATDSSRSMQRDAACGTAEDFRENWVASSGSFLSHPAITLDKLDAELAHESFRFREEQSGFIERLRELQATSFALRSVIQSRLQE</sequence>
<reference evidence="2" key="1">
    <citation type="submission" date="2015-09" db="EMBL/GenBank/DDBJ databases">
        <authorList>
            <consortium name="Pathogen Informatics"/>
        </authorList>
    </citation>
    <scope>NUCLEOTIDE SEQUENCE [LARGE SCALE GENOMIC DNA]</scope>
    <source>
        <strain evidence="2">Lake Konstanz</strain>
    </source>
</reference>
<dbReference type="VEuPathDB" id="TriTrypDB:BSAL_44615"/>
<gene>
    <name evidence="1" type="ORF">BSAL_44615</name>
</gene>
<name>A0A0S4JU43_BODSA</name>
<dbReference type="EMBL" id="CYKH01002191">
    <property type="protein sequence ID" value="CUG93749.1"/>
    <property type="molecule type" value="Genomic_DNA"/>
</dbReference>
<evidence type="ECO:0000313" key="2">
    <source>
        <dbReference type="Proteomes" id="UP000051952"/>
    </source>
</evidence>
<proteinExistence type="predicted"/>
<organism evidence="1 2">
    <name type="scientific">Bodo saltans</name>
    <name type="common">Flagellated protozoan</name>
    <dbReference type="NCBI Taxonomy" id="75058"/>
    <lineage>
        <taxon>Eukaryota</taxon>
        <taxon>Discoba</taxon>
        <taxon>Euglenozoa</taxon>
        <taxon>Kinetoplastea</taxon>
        <taxon>Metakinetoplastina</taxon>
        <taxon>Eubodonida</taxon>
        <taxon>Bodonidae</taxon>
        <taxon>Bodo</taxon>
    </lineage>
</organism>
<evidence type="ECO:0000313" key="1">
    <source>
        <dbReference type="EMBL" id="CUG93749.1"/>
    </source>
</evidence>
<dbReference type="AlphaFoldDB" id="A0A0S4JU43"/>
<protein>
    <submittedName>
        <fullName evidence="1">Uncharacterized protein</fullName>
    </submittedName>
</protein>